<evidence type="ECO:0000313" key="11">
    <source>
        <dbReference type="Proteomes" id="UP000813444"/>
    </source>
</evidence>
<evidence type="ECO:0000256" key="1">
    <source>
        <dbReference type="ARBA" id="ARBA00001947"/>
    </source>
</evidence>
<dbReference type="GO" id="GO:0016798">
    <property type="term" value="F:hydrolase activity, acting on glycosyl bonds"/>
    <property type="evidence" value="ECO:0007669"/>
    <property type="project" value="UniProtKB-KW"/>
</dbReference>
<dbReference type="GO" id="GO:0046872">
    <property type="term" value="F:metal ion binding"/>
    <property type="evidence" value="ECO:0007669"/>
    <property type="project" value="UniProtKB-KW"/>
</dbReference>
<dbReference type="Proteomes" id="UP000813444">
    <property type="component" value="Unassembled WGS sequence"/>
</dbReference>
<protein>
    <recommendedName>
        <fullName evidence="12">ADP-ribose 1''-phosphate phosphatase</fullName>
    </recommendedName>
</protein>
<dbReference type="SUPFAM" id="SSF52949">
    <property type="entry name" value="Macro domain-like"/>
    <property type="match status" value="1"/>
</dbReference>
<comment type="caution">
    <text evidence="7">Lacks conserved residue(s) required for the propagation of feature annotation.</text>
</comment>
<keyword evidence="11" id="KW-1185">Reference proteome</keyword>
<keyword evidence="5" id="KW-0520">NAD</keyword>
<keyword evidence="2 7" id="KW-0479">Metal-binding</keyword>
<feature type="binding site" evidence="7">
    <location>
        <position position="481"/>
    </location>
    <ligand>
        <name>Zn(2+)</name>
        <dbReference type="ChEBI" id="CHEBI:29105"/>
    </ligand>
</feature>
<dbReference type="PROSITE" id="PS50305">
    <property type="entry name" value="SIRTUIN"/>
    <property type="match status" value="1"/>
</dbReference>
<evidence type="ECO:0000256" key="6">
    <source>
        <dbReference type="ARBA" id="ARBA00023295"/>
    </source>
</evidence>
<sequence>MSLLHDALVYLLDEAETQDDDHGHFGHYKQHLDHMETSSQLALLHELLCIRLPNPETPTRIRDALDTIVQMEKSHRLLTKATSISPTVQLNQDSSSNVRIGIWKGDITTLTDVTAITNAANSQMLGCFQPTHRCIDNVIHQWAGPGLREECAAIMQARDKMVLPGEAIVTGGHALPAAHVIHVVGPQLRRGARPTSEQKEQLRQCYQAILKAMEDLPTGADGRKSVALCGISTGLFAFPAQEAAEIAVGEVLAWCRRDGGTTITDIIFDVFTDDDLQIYRELLASPGPGYSLLSNSSAPAEMECESISLARDWLHAADAILVSAGAGLSAAIGLDYTSTSLFRERFPGFIKYGFKTLYSVFGYDRWPSEQDRWGYFFTHLNMVQTWPKSPLYSDLISFLHQSGADTHVRTSNADGLFIANGWSADKLSTPQGSYAVLQCVGKCRPDSVVHSAKLVAEAQEYLDPVSQRLADPNTVPTCRYCGGRMSICVRGGSWFNEAPFREGEGRWKQFMARVKKGGKRLVILELGVGMNTPGVLRWPNEDALTSDGEVRLIRVGLGATATVPMDMEEEGKATCIDGDIAAVLPHLLKR</sequence>
<name>A0A8K0SMI6_9HYPO</name>
<dbReference type="PANTHER" id="PTHR11106">
    <property type="entry name" value="GANGLIOSIDE INDUCED DIFFERENTIATION ASSOCIATED PROTEIN 2-RELATED"/>
    <property type="match status" value="1"/>
</dbReference>
<evidence type="ECO:0000259" key="8">
    <source>
        <dbReference type="PROSITE" id="PS50305"/>
    </source>
</evidence>
<keyword evidence="3" id="KW-0378">Hydrolase</keyword>
<dbReference type="InterPro" id="IPR043472">
    <property type="entry name" value="Macro_dom-like"/>
</dbReference>
<dbReference type="OrthoDB" id="6077599at2759"/>
<dbReference type="SUPFAM" id="SSF52467">
    <property type="entry name" value="DHS-like NAD/FAD-binding domain"/>
    <property type="match status" value="1"/>
</dbReference>
<dbReference type="PANTHER" id="PTHR11106:SF121">
    <property type="entry name" value="ADP-RIBOSE 1''-PHOSPHATE PHOSPHATASE"/>
    <property type="match status" value="1"/>
</dbReference>
<dbReference type="Gene3D" id="3.40.50.1220">
    <property type="entry name" value="TPP-binding domain"/>
    <property type="match status" value="1"/>
</dbReference>
<accession>A0A8K0SMI6</accession>
<dbReference type="AlphaFoldDB" id="A0A8K0SMI6"/>
<dbReference type="InterPro" id="IPR002589">
    <property type="entry name" value="Macro_dom"/>
</dbReference>
<reference evidence="10" key="1">
    <citation type="journal article" date="2021" name="Nat. Commun.">
        <title>Genetic determinants of endophytism in the Arabidopsis root mycobiome.</title>
        <authorList>
            <person name="Mesny F."/>
            <person name="Miyauchi S."/>
            <person name="Thiergart T."/>
            <person name="Pickel B."/>
            <person name="Atanasova L."/>
            <person name="Karlsson M."/>
            <person name="Huettel B."/>
            <person name="Barry K.W."/>
            <person name="Haridas S."/>
            <person name="Chen C."/>
            <person name="Bauer D."/>
            <person name="Andreopoulos W."/>
            <person name="Pangilinan J."/>
            <person name="LaButti K."/>
            <person name="Riley R."/>
            <person name="Lipzen A."/>
            <person name="Clum A."/>
            <person name="Drula E."/>
            <person name="Henrissat B."/>
            <person name="Kohler A."/>
            <person name="Grigoriev I.V."/>
            <person name="Martin F.M."/>
            <person name="Hacquard S."/>
        </authorList>
    </citation>
    <scope>NUCLEOTIDE SEQUENCE</scope>
    <source>
        <strain evidence="10">MPI-CAGE-CH-0235</strain>
    </source>
</reference>
<dbReference type="EMBL" id="JAGPNK010000013">
    <property type="protein sequence ID" value="KAH7309648.1"/>
    <property type="molecule type" value="Genomic_DNA"/>
</dbReference>
<evidence type="ECO:0000256" key="2">
    <source>
        <dbReference type="ARBA" id="ARBA00022723"/>
    </source>
</evidence>
<feature type="domain" description="Deacetylase sirtuin-type" evidence="8">
    <location>
        <begin position="299"/>
        <end position="590"/>
    </location>
</feature>
<dbReference type="PROSITE" id="PS51154">
    <property type="entry name" value="MACRO"/>
    <property type="match status" value="1"/>
</dbReference>
<gene>
    <name evidence="10" type="ORF">B0I35DRAFT_440390</name>
</gene>
<evidence type="ECO:0000313" key="10">
    <source>
        <dbReference type="EMBL" id="KAH7309648.1"/>
    </source>
</evidence>
<evidence type="ECO:0000259" key="9">
    <source>
        <dbReference type="PROSITE" id="PS51154"/>
    </source>
</evidence>
<proteinExistence type="predicted"/>
<dbReference type="Gene3D" id="3.40.220.10">
    <property type="entry name" value="Leucine Aminopeptidase, subunit E, domain 1"/>
    <property type="match status" value="1"/>
</dbReference>
<feature type="binding site" evidence="7">
    <location>
        <position position="443"/>
    </location>
    <ligand>
        <name>Zn(2+)</name>
        <dbReference type="ChEBI" id="CHEBI:29105"/>
    </ligand>
</feature>
<feature type="binding site" evidence="7">
    <location>
        <position position="478"/>
    </location>
    <ligand>
        <name>Zn(2+)</name>
        <dbReference type="ChEBI" id="CHEBI:29105"/>
    </ligand>
</feature>
<feature type="domain" description="Macro" evidence="9">
    <location>
        <begin position="87"/>
        <end position="287"/>
    </location>
</feature>
<dbReference type="SMART" id="SM00506">
    <property type="entry name" value="A1pp"/>
    <property type="match status" value="1"/>
</dbReference>
<evidence type="ECO:0000256" key="4">
    <source>
        <dbReference type="ARBA" id="ARBA00022833"/>
    </source>
</evidence>
<evidence type="ECO:0000256" key="7">
    <source>
        <dbReference type="PROSITE-ProRule" id="PRU00236"/>
    </source>
</evidence>
<dbReference type="Pfam" id="PF01661">
    <property type="entry name" value="Macro"/>
    <property type="match status" value="1"/>
</dbReference>
<organism evidence="10 11">
    <name type="scientific">Stachybotrys elegans</name>
    <dbReference type="NCBI Taxonomy" id="80388"/>
    <lineage>
        <taxon>Eukaryota</taxon>
        <taxon>Fungi</taxon>
        <taxon>Dikarya</taxon>
        <taxon>Ascomycota</taxon>
        <taxon>Pezizomycotina</taxon>
        <taxon>Sordariomycetes</taxon>
        <taxon>Hypocreomycetidae</taxon>
        <taxon>Hypocreales</taxon>
        <taxon>Stachybotryaceae</taxon>
        <taxon>Stachybotrys</taxon>
    </lineage>
</organism>
<keyword evidence="6" id="KW-0326">Glycosidase</keyword>
<evidence type="ECO:0008006" key="12">
    <source>
        <dbReference type="Google" id="ProtNLM"/>
    </source>
</evidence>
<dbReference type="InterPro" id="IPR026590">
    <property type="entry name" value="Ssirtuin_cat_dom"/>
</dbReference>
<evidence type="ECO:0000256" key="5">
    <source>
        <dbReference type="ARBA" id="ARBA00023027"/>
    </source>
</evidence>
<comment type="cofactor">
    <cofactor evidence="1">
        <name>Zn(2+)</name>
        <dbReference type="ChEBI" id="CHEBI:29105"/>
    </cofactor>
</comment>
<feature type="binding site" evidence="7">
    <location>
        <position position="439"/>
    </location>
    <ligand>
        <name>Zn(2+)</name>
        <dbReference type="ChEBI" id="CHEBI:29105"/>
    </ligand>
</feature>
<keyword evidence="4 7" id="KW-0862">Zinc</keyword>
<evidence type="ECO:0000256" key="3">
    <source>
        <dbReference type="ARBA" id="ARBA00022801"/>
    </source>
</evidence>
<comment type="caution">
    <text evidence="10">The sequence shown here is derived from an EMBL/GenBank/DDBJ whole genome shotgun (WGS) entry which is preliminary data.</text>
</comment>
<dbReference type="InterPro" id="IPR029035">
    <property type="entry name" value="DHS-like_NAD/FAD-binding_dom"/>
</dbReference>